<protein>
    <recommendedName>
        <fullName evidence="3">BTB/POZ domain-containing protein</fullName>
    </recommendedName>
</protein>
<evidence type="ECO:0008006" key="3">
    <source>
        <dbReference type="Google" id="ProtNLM"/>
    </source>
</evidence>
<dbReference type="EMBL" id="MU128943">
    <property type="protein sequence ID" value="KAF9516164.1"/>
    <property type="molecule type" value="Genomic_DNA"/>
</dbReference>
<evidence type="ECO:0000313" key="1">
    <source>
        <dbReference type="EMBL" id="KAF9516164.1"/>
    </source>
</evidence>
<dbReference type="AlphaFoldDB" id="A0A9P6B2A3"/>
<dbReference type="Proteomes" id="UP000886523">
    <property type="component" value="Unassembled WGS sequence"/>
</dbReference>
<name>A0A9P6B2A3_9AGAM</name>
<evidence type="ECO:0000313" key="2">
    <source>
        <dbReference type="Proteomes" id="UP000886523"/>
    </source>
</evidence>
<proteinExistence type="predicted"/>
<keyword evidence="2" id="KW-1185">Reference proteome</keyword>
<reference evidence="1" key="1">
    <citation type="journal article" date="2020" name="Nat. Commun.">
        <title>Large-scale genome sequencing of mycorrhizal fungi provides insights into the early evolution of symbiotic traits.</title>
        <authorList>
            <person name="Miyauchi S."/>
            <person name="Kiss E."/>
            <person name="Kuo A."/>
            <person name="Drula E."/>
            <person name="Kohler A."/>
            <person name="Sanchez-Garcia M."/>
            <person name="Morin E."/>
            <person name="Andreopoulos B."/>
            <person name="Barry K.W."/>
            <person name="Bonito G."/>
            <person name="Buee M."/>
            <person name="Carver A."/>
            <person name="Chen C."/>
            <person name="Cichocki N."/>
            <person name="Clum A."/>
            <person name="Culley D."/>
            <person name="Crous P.W."/>
            <person name="Fauchery L."/>
            <person name="Girlanda M."/>
            <person name="Hayes R.D."/>
            <person name="Keri Z."/>
            <person name="LaButti K."/>
            <person name="Lipzen A."/>
            <person name="Lombard V."/>
            <person name="Magnuson J."/>
            <person name="Maillard F."/>
            <person name="Murat C."/>
            <person name="Nolan M."/>
            <person name="Ohm R.A."/>
            <person name="Pangilinan J."/>
            <person name="Pereira M.F."/>
            <person name="Perotto S."/>
            <person name="Peter M."/>
            <person name="Pfister S."/>
            <person name="Riley R."/>
            <person name="Sitrit Y."/>
            <person name="Stielow J.B."/>
            <person name="Szollosi G."/>
            <person name="Zifcakova L."/>
            <person name="Stursova M."/>
            <person name="Spatafora J.W."/>
            <person name="Tedersoo L."/>
            <person name="Vaario L.M."/>
            <person name="Yamada A."/>
            <person name="Yan M."/>
            <person name="Wang P."/>
            <person name="Xu J."/>
            <person name="Bruns T."/>
            <person name="Baldrian P."/>
            <person name="Vilgalys R."/>
            <person name="Dunand C."/>
            <person name="Henrissat B."/>
            <person name="Grigoriev I.V."/>
            <person name="Hibbett D."/>
            <person name="Nagy L.G."/>
            <person name="Martin F.M."/>
        </authorList>
    </citation>
    <scope>NUCLEOTIDE SEQUENCE</scope>
    <source>
        <strain evidence="1">UP504</strain>
    </source>
</reference>
<organism evidence="1 2">
    <name type="scientific">Hydnum rufescens UP504</name>
    <dbReference type="NCBI Taxonomy" id="1448309"/>
    <lineage>
        <taxon>Eukaryota</taxon>
        <taxon>Fungi</taxon>
        <taxon>Dikarya</taxon>
        <taxon>Basidiomycota</taxon>
        <taxon>Agaricomycotina</taxon>
        <taxon>Agaricomycetes</taxon>
        <taxon>Cantharellales</taxon>
        <taxon>Hydnaceae</taxon>
        <taxon>Hydnum</taxon>
    </lineage>
</organism>
<comment type="caution">
    <text evidence="1">The sequence shown here is derived from an EMBL/GenBank/DDBJ whole genome shotgun (WGS) entry which is preliminary data.</text>
</comment>
<accession>A0A9P6B2A3</accession>
<sequence length="279" mass="31360">MGSGVMGDQYSGFFQDMLSLGFEKQLEGYSNSLLVVLADVHIADWDFPAVTAEEFELALSVMYPELLIKNPQKSSAQWCKVLDVAQRWQSPLLRDTAIAHLTKSDLRASMHLAISTKYSVPGWLPDILPELCLPRTFPPEDITLLSPSLIVPFFSAREEFCNDLVSLVLSQAMCYDTRCSWSATERGRLCDHLRESLSSTSDLGNSSITEAFQERLRSPISCVYCTRACKAMLSACADFGRSLVRERSLPREQKKKKKNSREGCRPAKIRPRTCEPLHV</sequence>
<gene>
    <name evidence="1" type="ORF">BS47DRAFT_1443418</name>
</gene>